<feature type="domain" description="HPt" evidence="21">
    <location>
        <begin position="897"/>
        <end position="987"/>
    </location>
</feature>
<evidence type="ECO:0000313" key="22">
    <source>
        <dbReference type="EMBL" id="OOC11044.1"/>
    </source>
</evidence>
<protein>
    <recommendedName>
        <fullName evidence="3">histidine kinase</fullName>
        <ecNumber evidence="3">2.7.13.3</ecNumber>
    </recommendedName>
</protein>
<comment type="caution">
    <text evidence="22">The sequence shown here is derived from an EMBL/GenBank/DDBJ whole genome shotgun (WGS) entry which is preliminary data.</text>
</comment>
<evidence type="ECO:0000256" key="17">
    <source>
        <dbReference type="SAM" id="MobiDB-lite"/>
    </source>
</evidence>
<dbReference type="InterPro" id="IPR029151">
    <property type="entry name" value="Sensor-like_sf"/>
</dbReference>
<evidence type="ECO:0000256" key="4">
    <source>
        <dbReference type="ARBA" id="ARBA00022475"/>
    </source>
</evidence>
<dbReference type="Pfam" id="PF00512">
    <property type="entry name" value="HisKA"/>
    <property type="match status" value="1"/>
</dbReference>
<evidence type="ECO:0000256" key="14">
    <source>
        <dbReference type="PROSITE-ProRule" id="PRU00110"/>
    </source>
</evidence>
<dbReference type="Proteomes" id="UP000189177">
    <property type="component" value="Unassembled WGS sequence"/>
</dbReference>
<organism evidence="22 23">
    <name type="scientific">Thioalkalivibrio halophilus</name>
    <dbReference type="NCBI Taxonomy" id="252474"/>
    <lineage>
        <taxon>Bacteria</taxon>
        <taxon>Pseudomonadati</taxon>
        <taxon>Pseudomonadota</taxon>
        <taxon>Gammaproteobacteria</taxon>
        <taxon>Chromatiales</taxon>
        <taxon>Ectothiorhodospiraceae</taxon>
        <taxon>Thioalkalivibrio</taxon>
    </lineage>
</organism>
<dbReference type="InterPro" id="IPR004358">
    <property type="entry name" value="Sig_transdc_His_kin-like_C"/>
</dbReference>
<evidence type="ECO:0000256" key="12">
    <source>
        <dbReference type="ARBA" id="ARBA00023012"/>
    </source>
</evidence>
<keyword evidence="11 18" id="KW-1133">Transmembrane helix</keyword>
<evidence type="ECO:0000256" key="10">
    <source>
        <dbReference type="ARBA" id="ARBA00022840"/>
    </source>
</evidence>
<evidence type="ECO:0000256" key="8">
    <source>
        <dbReference type="ARBA" id="ARBA00022741"/>
    </source>
</evidence>
<dbReference type="SUPFAM" id="SSF47384">
    <property type="entry name" value="Homodimeric domain of signal transducing histidine kinase"/>
    <property type="match status" value="1"/>
</dbReference>
<keyword evidence="4" id="KW-1003">Cell membrane</keyword>
<dbReference type="Gene3D" id="3.40.50.2300">
    <property type="match status" value="2"/>
</dbReference>
<keyword evidence="9" id="KW-0418">Kinase</keyword>
<evidence type="ECO:0000259" key="21">
    <source>
        <dbReference type="PROSITE" id="PS50894"/>
    </source>
</evidence>
<dbReference type="SMART" id="SM00388">
    <property type="entry name" value="HisKA"/>
    <property type="match status" value="1"/>
</dbReference>
<keyword evidence="10" id="KW-0067">ATP-binding</keyword>
<evidence type="ECO:0000256" key="13">
    <source>
        <dbReference type="ARBA" id="ARBA00023136"/>
    </source>
</evidence>
<dbReference type="GO" id="GO:0005886">
    <property type="term" value="C:plasma membrane"/>
    <property type="evidence" value="ECO:0007669"/>
    <property type="project" value="UniProtKB-SubCell"/>
</dbReference>
<evidence type="ECO:0000256" key="11">
    <source>
        <dbReference type="ARBA" id="ARBA00022989"/>
    </source>
</evidence>
<feature type="domain" description="Response regulatory" evidence="20">
    <location>
        <begin position="579"/>
        <end position="699"/>
    </location>
</feature>
<feature type="region of interest" description="Disordered" evidence="17">
    <location>
        <begin position="994"/>
        <end position="1016"/>
    </location>
</feature>
<dbReference type="GO" id="GO:0000155">
    <property type="term" value="F:phosphorelay sensor kinase activity"/>
    <property type="evidence" value="ECO:0007669"/>
    <property type="project" value="InterPro"/>
</dbReference>
<feature type="domain" description="Histidine kinase" evidence="19">
    <location>
        <begin position="338"/>
        <end position="559"/>
    </location>
</feature>
<evidence type="ECO:0000256" key="7">
    <source>
        <dbReference type="ARBA" id="ARBA00022692"/>
    </source>
</evidence>
<dbReference type="CDD" id="cd18773">
    <property type="entry name" value="PDC1_HK_sensor"/>
    <property type="match status" value="1"/>
</dbReference>
<dbReference type="PANTHER" id="PTHR45339:SF1">
    <property type="entry name" value="HYBRID SIGNAL TRANSDUCTION HISTIDINE KINASE J"/>
    <property type="match status" value="1"/>
</dbReference>
<sequence length="1086" mass="118218">MTQRDQASFQSFHYRLLLLVLAAIVLLGAVLAAVAYQMLETETREAVRSEVASTSDSTALYVSHWFTSNARLIRGLAGEIPQGRDPRPVLQQFERMGEVDLTYIGDQQGGMIMSDPEATLPDDFDPRTRPWYQGSVEADDLYITAPFEDAAQDRLIISMGMPVYRDTGGLYGVAAGDIGLQEVTRSVTGLDLRWDGEIVLVDEDGMVVAHPDSSRVLRPLVDSIDEGRGFDPLDPDREGELREVTVDGEQRLLHVTRIPGTDWHQVLSLDRAAVTEPLRNLLIQFAAWTVLVVLIVGGVTTLILNRLVRVRRDLEAEMRRAREQAESATRAKSEFLANMSHEIRTPMNAIIGMSHLARRTELTPRQRGYMDKIDNAAQRLLGLINDILDFSKIEAGKLELEDAPFHLDSVLNGVTDVVGHRAEEKGLELVHHVAPGTPRLLRGDALRLGQILTNLAGNAVKFTEQGEVVVHVSAEAIDDGYATLRFSVRDTGPGMSEEEARRLFRSFTQLDSSVTRRQEGTGLGLAISKQLVEMMHGDIGVESTPGEGATFSFTARLGVETEQVQPARPVVSRSLRGRRVLVVDDSDAARETLAAMLSDLGIEADTAPSGPDALGMLDRAVEKGVHYDMVLTDWRMPGMDGLEVAQNINAERKRQVPSVLMVTGFSRDEILQKAEETVDGLLLKPVTESTLHDTLVELLNADDEGDRVREAAPGMTADTPRLDGCRILLAEDNAINRDLAVELLEDLGCDVTTVEDGREALAAVEAASFDAVLMDIQMPEMDGLSATRELRWDARFRDLPVIAMTAHAMAGDREKSLEAGMNDHVTKPIDPAALARTLSEWIGCVHQGAASGGAGDDSTGSPMPSATTGSGASGGDGLPQELPPFDLPAALARCNGKASLLRRMILSLEERYSGVVEELRSLLETGHRDEAHRLAHSLKGVAGSLELREVQACAQRIENELAQGDEGAAFGRLAELDEHLAPALEAARGLVADGDAEDAPESGSGDGPLHDMETGPLPEDELRELRVLIEGNNLRARAHFRELSGRLLGHGQDALVRELGSRIEELDFEQALVAVDRLLRESGEGL</sequence>
<dbReference type="CDD" id="cd00082">
    <property type="entry name" value="HisKA"/>
    <property type="match status" value="1"/>
</dbReference>
<keyword evidence="23" id="KW-1185">Reference proteome</keyword>
<evidence type="ECO:0000256" key="3">
    <source>
        <dbReference type="ARBA" id="ARBA00012438"/>
    </source>
</evidence>
<dbReference type="Pfam" id="PF01627">
    <property type="entry name" value="Hpt"/>
    <property type="match status" value="1"/>
</dbReference>
<dbReference type="SMART" id="SM00387">
    <property type="entry name" value="HATPase_c"/>
    <property type="match status" value="1"/>
</dbReference>
<dbReference type="PROSITE" id="PS50894">
    <property type="entry name" value="HPT"/>
    <property type="match status" value="1"/>
</dbReference>
<dbReference type="InterPro" id="IPR003594">
    <property type="entry name" value="HATPase_dom"/>
</dbReference>
<feature type="modified residue" description="4-aspartylphosphate" evidence="15">
    <location>
        <position position="775"/>
    </location>
</feature>
<evidence type="ECO:0000256" key="18">
    <source>
        <dbReference type="SAM" id="Phobius"/>
    </source>
</evidence>
<comment type="subcellular location">
    <subcellularLocation>
        <location evidence="2">Cell membrane</location>
        <topology evidence="2">Multi-pass membrane protein</topology>
    </subcellularLocation>
</comment>
<evidence type="ECO:0000256" key="1">
    <source>
        <dbReference type="ARBA" id="ARBA00000085"/>
    </source>
</evidence>
<dbReference type="InterPro" id="IPR008207">
    <property type="entry name" value="Sig_transdc_His_kin_Hpt_dom"/>
</dbReference>
<dbReference type="Gene3D" id="3.30.450.20">
    <property type="entry name" value="PAS domain"/>
    <property type="match status" value="2"/>
</dbReference>
<dbReference type="InterPro" id="IPR003661">
    <property type="entry name" value="HisK_dim/P_dom"/>
</dbReference>
<dbReference type="PANTHER" id="PTHR45339">
    <property type="entry name" value="HYBRID SIGNAL TRANSDUCTION HISTIDINE KINASE J"/>
    <property type="match status" value="1"/>
</dbReference>
<dbReference type="Pfam" id="PF02518">
    <property type="entry name" value="HATPase_c"/>
    <property type="match status" value="1"/>
</dbReference>
<keyword evidence="12" id="KW-0902">Two-component regulatory system</keyword>
<dbReference type="InterPro" id="IPR036890">
    <property type="entry name" value="HATPase_C_sf"/>
</dbReference>
<dbReference type="AlphaFoldDB" id="A0A1V3A123"/>
<dbReference type="SUPFAM" id="SSF52172">
    <property type="entry name" value="CheY-like"/>
    <property type="match status" value="2"/>
</dbReference>
<dbReference type="PROSITE" id="PS50109">
    <property type="entry name" value="HIS_KIN"/>
    <property type="match status" value="1"/>
</dbReference>
<feature type="modified residue" description="Phosphohistidine" evidence="14">
    <location>
        <position position="936"/>
    </location>
</feature>
<evidence type="ECO:0000256" key="16">
    <source>
        <dbReference type="SAM" id="Coils"/>
    </source>
</evidence>
<evidence type="ECO:0000313" key="23">
    <source>
        <dbReference type="Proteomes" id="UP000189177"/>
    </source>
</evidence>
<dbReference type="SUPFAM" id="SSF55874">
    <property type="entry name" value="ATPase domain of HSP90 chaperone/DNA topoisomerase II/histidine kinase"/>
    <property type="match status" value="1"/>
</dbReference>
<feature type="coiled-coil region" evidence="16">
    <location>
        <begin position="304"/>
        <end position="338"/>
    </location>
</feature>
<proteinExistence type="predicted"/>
<dbReference type="EMBL" id="MUZR01000007">
    <property type="protein sequence ID" value="OOC11044.1"/>
    <property type="molecule type" value="Genomic_DNA"/>
</dbReference>
<dbReference type="Gene3D" id="1.10.287.130">
    <property type="match status" value="1"/>
</dbReference>
<dbReference type="CDD" id="cd00088">
    <property type="entry name" value="HPT"/>
    <property type="match status" value="1"/>
</dbReference>
<feature type="region of interest" description="Disordered" evidence="17">
    <location>
        <begin position="849"/>
        <end position="881"/>
    </location>
</feature>
<keyword evidence="16" id="KW-0175">Coiled coil</keyword>
<feature type="modified residue" description="4-aspartylphosphate" evidence="15">
    <location>
        <position position="633"/>
    </location>
</feature>
<dbReference type="PROSITE" id="PS50110">
    <property type="entry name" value="RESPONSE_REGULATORY"/>
    <property type="match status" value="2"/>
</dbReference>
<dbReference type="CDD" id="cd18774">
    <property type="entry name" value="PDC2_HK_sensor"/>
    <property type="match status" value="1"/>
</dbReference>
<keyword evidence="13 18" id="KW-0472">Membrane</keyword>
<name>A0A1V3A123_9GAMM</name>
<dbReference type="SUPFAM" id="SSF103190">
    <property type="entry name" value="Sensory domain-like"/>
    <property type="match status" value="1"/>
</dbReference>
<accession>A0A1V3A123</accession>
<dbReference type="InterPro" id="IPR036641">
    <property type="entry name" value="HPT_dom_sf"/>
</dbReference>
<evidence type="ECO:0000256" key="15">
    <source>
        <dbReference type="PROSITE-ProRule" id="PRU00169"/>
    </source>
</evidence>
<dbReference type="Gene3D" id="3.30.565.10">
    <property type="entry name" value="Histidine kinase-like ATPase, C-terminal domain"/>
    <property type="match status" value="1"/>
</dbReference>
<dbReference type="RefSeq" id="WP_077243683.1">
    <property type="nucleotide sequence ID" value="NZ_MUZR01000007.1"/>
</dbReference>
<dbReference type="CDD" id="cd16922">
    <property type="entry name" value="HATPase_EvgS-ArcB-TorS-like"/>
    <property type="match status" value="1"/>
</dbReference>
<evidence type="ECO:0000256" key="2">
    <source>
        <dbReference type="ARBA" id="ARBA00004651"/>
    </source>
</evidence>
<dbReference type="InterPro" id="IPR033479">
    <property type="entry name" value="dCache_1"/>
</dbReference>
<comment type="catalytic activity">
    <reaction evidence="1">
        <text>ATP + protein L-histidine = ADP + protein N-phospho-L-histidine.</text>
        <dbReference type="EC" id="2.7.13.3"/>
    </reaction>
</comment>
<dbReference type="CDD" id="cd17546">
    <property type="entry name" value="REC_hyHK_CKI1_RcsC-like"/>
    <property type="match status" value="2"/>
</dbReference>
<evidence type="ECO:0000259" key="20">
    <source>
        <dbReference type="PROSITE" id="PS50110"/>
    </source>
</evidence>
<reference evidence="22 23" key="1">
    <citation type="submission" date="2017-02" db="EMBL/GenBank/DDBJ databases">
        <title>Genomic diversity within the haloalkaliphilic genus Thioalkalivibrio.</title>
        <authorList>
            <person name="Ahn A.-C."/>
            <person name="Meier-Kolthoff J."/>
            <person name="Overmars L."/>
            <person name="Richter M."/>
            <person name="Woyke T."/>
            <person name="Sorokin D.Y."/>
            <person name="Muyzer G."/>
        </authorList>
    </citation>
    <scope>NUCLEOTIDE SEQUENCE [LARGE SCALE GENOMIC DNA]</scope>
    <source>
        <strain evidence="22 23">HL17</strain>
    </source>
</reference>
<evidence type="ECO:0000256" key="5">
    <source>
        <dbReference type="ARBA" id="ARBA00022553"/>
    </source>
</evidence>
<dbReference type="OrthoDB" id="5563233at2"/>
<dbReference type="SMART" id="SM00073">
    <property type="entry name" value="HPT"/>
    <property type="match status" value="1"/>
</dbReference>
<gene>
    <name evidence="22" type="ORF">B1A74_02650</name>
</gene>
<dbReference type="InterPro" id="IPR036097">
    <property type="entry name" value="HisK_dim/P_sf"/>
</dbReference>
<dbReference type="Gene3D" id="1.20.120.160">
    <property type="entry name" value="HPT domain"/>
    <property type="match status" value="1"/>
</dbReference>
<dbReference type="SUPFAM" id="SSF47226">
    <property type="entry name" value="Histidine-containing phosphotransfer domain, HPT domain"/>
    <property type="match status" value="1"/>
</dbReference>
<keyword evidence="5 15" id="KW-0597">Phosphoprotein</keyword>
<feature type="transmembrane region" description="Helical" evidence="18">
    <location>
        <begin position="281"/>
        <end position="304"/>
    </location>
</feature>
<dbReference type="InterPro" id="IPR001789">
    <property type="entry name" value="Sig_transdc_resp-reg_receiver"/>
</dbReference>
<dbReference type="FunFam" id="3.30.565.10:FF:000010">
    <property type="entry name" value="Sensor histidine kinase RcsC"/>
    <property type="match status" value="1"/>
</dbReference>
<dbReference type="STRING" id="252474.B1A74_02650"/>
<dbReference type="InterPro" id="IPR011006">
    <property type="entry name" value="CheY-like_superfamily"/>
</dbReference>
<evidence type="ECO:0000256" key="6">
    <source>
        <dbReference type="ARBA" id="ARBA00022679"/>
    </source>
</evidence>
<dbReference type="EC" id="2.7.13.3" evidence="3"/>
<dbReference type="Pfam" id="PF02743">
    <property type="entry name" value="dCache_1"/>
    <property type="match status" value="1"/>
</dbReference>
<feature type="domain" description="Response regulatory" evidence="20">
    <location>
        <begin position="726"/>
        <end position="842"/>
    </location>
</feature>
<dbReference type="Pfam" id="PF00072">
    <property type="entry name" value="Response_reg"/>
    <property type="match status" value="2"/>
</dbReference>
<keyword evidence="7 18" id="KW-0812">Transmembrane</keyword>
<evidence type="ECO:0000259" key="19">
    <source>
        <dbReference type="PROSITE" id="PS50109"/>
    </source>
</evidence>
<dbReference type="GO" id="GO:0005524">
    <property type="term" value="F:ATP binding"/>
    <property type="evidence" value="ECO:0007669"/>
    <property type="project" value="UniProtKB-KW"/>
</dbReference>
<dbReference type="SMART" id="SM00448">
    <property type="entry name" value="REC"/>
    <property type="match status" value="2"/>
</dbReference>
<keyword evidence="6" id="KW-0808">Transferase</keyword>
<feature type="compositionally biased region" description="Low complexity" evidence="17">
    <location>
        <begin position="856"/>
        <end position="870"/>
    </location>
</feature>
<dbReference type="InterPro" id="IPR005467">
    <property type="entry name" value="His_kinase_dom"/>
</dbReference>
<dbReference type="FunFam" id="1.10.287.130:FF:000003">
    <property type="entry name" value="Histidine kinase"/>
    <property type="match status" value="1"/>
</dbReference>
<dbReference type="PRINTS" id="PR00344">
    <property type="entry name" value="BCTRLSENSOR"/>
</dbReference>
<evidence type="ECO:0000256" key="9">
    <source>
        <dbReference type="ARBA" id="ARBA00022777"/>
    </source>
</evidence>
<keyword evidence="8" id="KW-0547">Nucleotide-binding</keyword>